<name>A0A4Z0PQT9_9BACT</name>
<accession>A0A4Z0PQT9</accession>
<protein>
    <recommendedName>
        <fullName evidence="3">STAS/SEC14 domain-containing protein</fullName>
    </recommendedName>
</protein>
<dbReference type="EMBL" id="SRLD01000001">
    <property type="protein sequence ID" value="TGE20087.1"/>
    <property type="molecule type" value="Genomic_DNA"/>
</dbReference>
<sequence length="145" mass="16142">MAKAHVSLTSSTQEVYCVAQYEPARQWFRISWSGFVINDNGVTGATAYLELLQGINCALLLNDNSRVTGPWFDSVDWLQRIWAPQAVALGLRYVAHVLPANDFPSVLPDPDAFADQFELQIFSTVADAEQWLDACHNSLQQNLVA</sequence>
<evidence type="ECO:0000313" key="1">
    <source>
        <dbReference type="EMBL" id="TGE20087.1"/>
    </source>
</evidence>
<keyword evidence="2" id="KW-1185">Reference proteome</keyword>
<comment type="caution">
    <text evidence="1">The sequence shown here is derived from an EMBL/GenBank/DDBJ whole genome shotgun (WGS) entry which is preliminary data.</text>
</comment>
<evidence type="ECO:0000313" key="2">
    <source>
        <dbReference type="Proteomes" id="UP000297739"/>
    </source>
</evidence>
<dbReference type="AlphaFoldDB" id="A0A4Z0PQT9"/>
<evidence type="ECO:0008006" key="3">
    <source>
        <dbReference type="Google" id="ProtNLM"/>
    </source>
</evidence>
<gene>
    <name evidence="1" type="ORF">E5J99_00520</name>
</gene>
<organism evidence="1 2">
    <name type="scientific">Hymenobacter elongatus</name>
    <dbReference type="NCBI Taxonomy" id="877208"/>
    <lineage>
        <taxon>Bacteria</taxon>
        <taxon>Pseudomonadati</taxon>
        <taxon>Bacteroidota</taxon>
        <taxon>Cytophagia</taxon>
        <taxon>Cytophagales</taxon>
        <taxon>Hymenobacteraceae</taxon>
        <taxon>Hymenobacter</taxon>
    </lineage>
</organism>
<reference evidence="1 2" key="1">
    <citation type="submission" date="2019-04" db="EMBL/GenBank/DDBJ databases">
        <authorList>
            <person name="Feng G."/>
            <person name="Zhang J."/>
            <person name="Zhu H."/>
        </authorList>
    </citation>
    <scope>NUCLEOTIDE SEQUENCE [LARGE SCALE GENOMIC DNA]</scope>
    <source>
        <strain evidence="1 2">JCM 17223</strain>
    </source>
</reference>
<dbReference type="Proteomes" id="UP000297739">
    <property type="component" value="Unassembled WGS sequence"/>
</dbReference>
<dbReference type="RefSeq" id="WP_135495762.1">
    <property type="nucleotide sequence ID" value="NZ_SRLD01000001.1"/>
</dbReference>
<dbReference type="OrthoDB" id="882485at2"/>
<proteinExistence type="predicted"/>